<keyword evidence="2 5" id="KW-0436">Ligase</keyword>
<reference evidence="5 6" key="1">
    <citation type="submission" date="2015-09" db="EMBL/GenBank/DDBJ databases">
        <title>Sorangium comparison.</title>
        <authorList>
            <person name="Zaburannyi N."/>
            <person name="Bunk B."/>
            <person name="Overmann J."/>
            <person name="Mueller R."/>
        </authorList>
    </citation>
    <scope>NUCLEOTIDE SEQUENCE [LARGE SCALE GENOMIC DNA]</scope>
    <source>
        <strain evidence="5 6">So ceGT47</strain>
    </source>
</reference>
<dbReference type="InterPro" id="IPR011095">
    <property type="entry name" value="Dala_Dala_lig_C"/>
</dbReference>
<dbReference type="GO" id="GO:0008716">
    <property type="term" value="F:D-alanine-D-alanine ligase activity"/>
    <property type="evidence" value="ECO:0007669"/>
    <property type="project" value="InterPro"/>
</dbReference>
<dbReference type="Gene3D" id="3.30.1490.20">
    <property type="entry name" value="ATP-grasp fold, A domain"/>
    <property type="match status" value="1"/>
</dbReference>
<comment type="similarity">
    <text evidence="1">Belongs to the D-alanine--D-alanine ligase family.</text>
</comment>
<dbReference type="GO" id="GO:0005524">
    <property type="term" value="F:ATP binding"/>
    <property type="evidence" value="ECO:0007669"/>
    <property type="project" value="UniProtKB-UniRule"/>
</dbReference>
<dbReference type="PROSITE" id="PS50975">
    <property type="entry name" value="ATP_GRASP"/>
    <property type="match status" value="1"/>
</dbReference>
<dbReference type="SUPFAM" id="SSF56059">
    <property type="entry name" value="Glutathione synthetase ATP-binding domain-like"/>
    <property type="match status" value="1"/>
</dbReference>
<dbReference type="EMBL" id="CP012670">
    <property type="protein sequence ID" value="AUX21950.1"/>
    <property type="molecule type" value="Genomic_DNA"/>
</dbReference>
<dbReference type="PANTHER" id="PTHR23132:SF23">
    <property type="entry name" value="D-ALANINE--D-ALANINE LIGASE B"/>
    <property type="match status" value="1"/>
</dbReference>
<name>A0A4P2PYT1_SORCE</name>
<dbReference type="PANTHER" id="PTHR23132">
    <property type="entry name" value="D-ALANINE--D-ALANINE LIGASE"/>
    <property type="match status" value="1"/>
</dbReference>
<dbReference type="GO" id="GO:0046872">
    <property type="term" value="F:metal ion binding"/>
    <property type="evidence" value="ECO:0007669"/>
    <property type="project" value="InterPro"/>
</dbReference>
<dbReference type="Pfam" id="PF07478">
    <property type="entry name" value="Dala_Dala_lig_C"/>
    <property type="match status" value="1"/>
</dbReference>
<keyword evidence="3" id="KW-0067">ATP-binding</keyword>
<dbReference type="InterPro" id="IPR013815">
    <property type="entry name" value="ATP_grasp_subdomain_1"/>
</dbReference>
<evidence type="ECO:0000256" key="2">
    <source>
        <dbReference type="ARBA" id="ARBA00022598"/>
    </source>
</evidence>
<evidence type="ECO:0000256" key="3">
    <source>
        <dbReference type="PROSITE-ProRule" id="PRU00409"/>
    </source>
</evidence>
<dbReference type="Proteomes" id="UP000295781">
    <property type="component" value="Chromosome"/>
</dbReference>
<feature type="domain" description="ATP-grasp" evidence="4">
    <location>
        <begin position="128"/>
        <end position="336"/>
    </location>
</feature>
<dbReference type="Gene3D" id="3.30.470.20">
    <property type="entry name" value="ATP-grasp fold, B domain"/>
    <property type="match status" value="1"/>
</dbReference>
<protein>
    <submittedName>
        <fullName evidence="5">D-alanine--D-alanine ligase</fullName>
    </submittedName>
</protein>
<dbReference type="AlphaFoldDB" id="A0A4P2PYT1"/>
<keyword evidence="3" id="KW-0547">Nucleotide-binding</keyword>
<evidence type="ECO:0000256" key="1">
    <source>
        <dbReference type="ARBA" id="ARBA00010871"/>
    </source>
</evidence>
<evidence type="ECO:0000313" key="6">
    <source>
        <dbReference type="Proteomes" id="UP000295781"/>
    </source>
</evidence>
<accession>A0A4P2PYT1</accession>
<evidence type="ECO:0000313" key="5">
    <source>
        <dbReference type="EMBL" id="AUX21950.1"/>
    </source>
</evidence>
<dbReference type="InterPro" id="IPR011761">
    <property type="entry name" value="ATP-grasp"/>
</dbReference>
<dbReference type="RefSeq" id="WP_129347196.1">
    <property type="nucleotide sequence ID" value="NZ_CP012670.1"/>
</dbReference>
<organism evidence="5 6">
    <name type="scientific">Sorangium cellulosum</name>
    <name type="common">Polyangium cellulosum</name>
    <dbReference type="NCBI Taxonomy" id="56"/>
    <lineage>
        <taxon>Bacteria</taxon>
        <taxon>Pseudomonadati</taxon>
        <taxon>Myxococcota</taxon>
        <taxon>Polyangia</taxon>
        <taxon>Polyangiales</taxon>
        <taxon>Polyangiaceae</taxon>
        <taxon>Sorangium</taxon>
    </lineage>
</organism>
<sequence>MAEPRILILSNRDPEEAVDEPPLVQRVGSGLLRVGREDGSALAAQSVLATLAAAPGARVAHRAVLRPSEVLAAIGDHRPDVIFNLCEALDGDSRHEVVCAWMLAGLDLCFTGSDHVALRNCLHKAEANRILARAGVRVPEAVRVDGPDRLPDVAFPVIVKPEREDGSTGIDRGSVVHDRAALRDQVAAVVARLRQPVVVQRYVHGRELSVSLLGWPVPRALPPGEIVFHGLPEGHPHVVTYESKWRPETAASIGTPSVAAVLRPLELRRVVAIGRRAFEVLGLRDYGRVDVRLDPRGVPYVIDVNPNCDLSPDAGLARAAGRAGLSYADVVGEIVRSALGRADRRADLLRARGRAPARVRAAERGAARGGLARGEAP</sequence>
<gene>
    <name evidence="5" type="primary">ddl</name>
    <name evidence="5" type="ORF">SOCEGT47_024480</name>
</gene>
<dbReference type="OrthoDB" id="9813261at2"/>
<evidence type="ECO:0000259" key="4">
    <source>
        <dbReference type="PROSITE" id="PS50975"/>
    </source>
</evidence>
<proteinExistence type="inferred from homology"/>